<keyword evidence="2" id="KW-1185">Reference proteome</keyword>
<dbReference type="EMBL" id="CAJVPT010000878">
    <property type="protein sequence ID" value="CAG8452115.1"/>
    <property type="molecule type" value="Genomic_DNA"/>
</dbReference>
<evidence type="ECO:0000313" key="2">
    <source>
        <dbReference type="Proteomes" id="UP000789525"/>
    </source>
</evidence>
<evidence type="ECO:0000313" key="1">
    <source>
        <dbReference type="EMBL" id="CAG8452115.1"/>
    </source>
</evidence>
<organism evidence="1 2">
    <name type="scientific">Acaulospora colombiana</name>
    <dbReference type="NCBI Taxonomy" id="27376"/>
    <lineage>
        <taxon>Eukaryota</taxon>
        <taxon>Fungi</taxon>
        <taxon>Fungi incertae sedis</taxon>
        <taxon>Mucoromycota</taxon>
        <taxon>Glomeromycotina</taxon>
        <taxon>Glomeromycetes</taxon>
        <taxon>Diversisporales</taxon>
        <taxon>Acaulosporaceae</taxon>
        <taxon>Acaulospora</taxon>
    </lineage>
</organism>
<reference evidence="1" key="1">
    <citation type="submission" date="2021-06" db="EMBL/GenBank/DDBJ databases">
        <authorList>
            <person name="Kallberg Y."/>
            <person name="Tangrot J."/>
            <person name="Rosling A."/>
        </authorList>
    </citation>
    <scope>NUCLEOTIDE SEQUENCE</scope>
    <source>
        <strain evidence="1">CL356</strain>
    </source>
</reference>
<protein>
    <submittedName>
        <fullName evidence="1">4333_t:CDS:1</fullName>
    </submittedName>
</protein>
<proteinExistence type="predicted"/>
<comment type="caution">
    <text evidence="1">The sequence shown here is derived from an EMBL/GenBank/DDBJ whole genome shotgun (WGS) entry which is preliminary data.</text>
</comment>
<dbReference type="Proteomes" id="UP000789525">
    <property type="component" value="Unassembled WGS sequence"/>
</dbReference>
<accession>A0ACA9K4J5</accession>
<sequence length="995" mass="111500">MNVLFAYENRTNLDPGSRNSTKRNIWAGIADENGNLLQSVPLIENEEIGEVNGILEIKNTGHQLVANGDNFVYVYYRGISERCNTIAWKVYKDKTLVGSNQFNTTVEYGCVKSSNAIPTMDGGFLIVWSVTIPPINTNGSNSQRAQSQVYAVFLVPDSASIKTNPFVIFTGVAARGIEILACAGSEIGKGFNCFLKLLTSENKSGNPYQVTFLSSGMVYDVIYLGSNTTNVQASFGDWFALPLNNIDQRFDFKNPSTQGIINVFSTDATDVPTTSDSTSFNLSLNYRGRVVLSGRGSINVYQSGYDEVPRLTIPSSFITVINNLNFTTFEVDLFPSTLNLPNTEYYVTVDDGMVLNANLFEPLPGIKPGVWNFTTAFEKTLYSVVLRFDPKSRQNFVTNTSATLKEIHTEISRFLPVEIERISTPNSAWYYDQGLDHDYILVPITIEPGDPPPLRLSSDLEDLIFNLPFTNMKNGTLTSMLDSKYGAQIQSNFWVENRAVLILAGVAVLLVILLYIAAEWKDPNARNFAVPQFVLILADFSLAGTVIREAFYNEEFLRWFKLNTAIASAFTVLGSTEVEVLSILNSRVGGIKTLQAPWSDRATTASLVILHAIVDKLYLGIARWRKSKHQYESPKGGEEAWRELMVEVDKFAKEYQEKSRKSIAAAEKRAREKKDSGSSRGSILKGGNYRDKGKKREDDGGNGGAVSMAGSGAERKNASQAEIFMARLTRCIYKIYVRKLDGAEIIPISSNKEGTYMVYKKSSLMETMLVGVKMPITCVTKNPVIPKFIAKLISPKLRDSWGKESHLSDTADVMFIIGEDGEKLFANSAILAKKSKYFGTLFEENFGDCVPINESLLEGKDRTSQQQYEIRILDFSYETVLQMLRFIYTGEAYISTREEIYDIFSIAEKYMVTALKHKSRRIISGLLNVETAAEILFKHAWKHPELKREVMDFMIKNFSQVRKTDGYKRCVRNYTECPMFSVLKFEILMASLPEP</sequence>
<gene>
    <name evidence="1" type="ORF">ACOLOM_LOCUS795</name>
</gene>
<name>A0ACA9K4J5_9GLOM</name>